<dbReference type="InterPro" id="IPR035986">
    <property type="entry name" value="PKD_dom_sf"/>
</dbReference>
<feature type="domain" description="PKD" evidence="2">
    <location>
        <begin position="506"/>
        <end position="593"/>
    </location>
</feature>
<dbReference type="Gene3D" id="3.40.50.1110">
    <property type="entry name" value="SGNH hydrolase"/>
    <property type="match status" value="1"/>
</dbReference>
<proteinExistence type="predicted"/>
<keyword evidence="3" id="KW-0378">Hydrolase</keyword>
<dbReference type="InterPro" id="IPR036514">
    <property type="entry name" value="SGNH_hydro_sf"/>
</dbReference>
<evidence type="ECO:0000313" key="4">
    <source>
        <dbReference type="Proteomes" id="UP000267187"/>
    </source>
</evidence>
<feature type="signal peptide" evidence="1">
    <location>
        <begin position="1"/>
        <end position="22"/>
    </location>
</feature>
<dbReference type="InterPro" id="IPR040794">
    <property type="entry name" value="CE2_N"/>
</dbReference>
<dbReference type="GO" id="GO:0016788">
    <property type="term" value="F:hydrolase activity, acting on ester bonds"/>
    <property type="evidence" value="ECO:0007669"/>
    <property type="project" value="UniProtKB-ARBA"/>
</dbReference>
<organism evidence="3 4">
    <name type="scientific">Umboniibacter marinipuniceus</name>
    <dbReference type="NCBI Taxonomy" id="569599"/>
    <lineage>
        <taxon>Bacteria</taxon>
        <taxon>Pseudomonadati</taxon>
        <taxon>Pseudomonadota</taxon>
        <taxon>Gammaproteobacteria</taxon>
        <taxon>Cellvibrionales</taxon>
        <taxon>Cellvibrionaceae</taxon>
        <taxon>Umboniibacter</taxon>
    </lineage>
</organism>
<dbReference type="Gene3D" id="2.60.40.10">
    <property type="entry name" value="Immunoglobulins"/>
    <property type="match status" value="1"/>
</dbReference>
<dbReference type="InterPro" id="IPR022409">
    <property type="entry name" value="PKD/Chitinase_dom"/>
</dbReference>
<evidence type="ECO:0000256" key="1">
    <source>
        <dbReference type="SAM" id="SignalP"/>
    </source>
</evidence>
<dbReference type="PANTHER" id="PTHR37834">
    <property type="entry name" value="GDSL-LIKE LIPASE/ACYLHYDROLASE DOMAIN PROTEIN (AFU_ORTHOLOGUE AFUA_2G00620)"/>
    <property type="match status" value="1"/>
</dbReference>
<keyword evidence="1" id="KW-0732">Signal</keyword>
<dbReference type="Pfam" id="PF18911">
    <property type="entry name" value="PKD_4"/>
    <property type="match status" value="1"/>
</dbReference>
<dbReference type="SUPFAM" id="SSF49299">
    <property type="entry name" value="PKD domain"/>
    <property type="match status" value="1"/>
</dbReference>
<dbReference type="InterPro" id="IPR052762">
    <property type="entry name" value="PCW_deacetylase/CE"/>
</dbReference>
<dbReference type="InterPro" id="IPR000601">
    <property type="entry name" value="PKD_dom"/>
</dbReference>
<dbReference type="SMART" id="SM00089">
    <property type="entry name" value="PKD"/>
    <property type="match status" value="1"/>
</dbReference>
<accession>A0A3M0AD99</accession>
<protein>
    <submittedName>
        <fullName evidence="3">GDSL-like lipase/acylhydrolase family protein</fullName>
    </submittedName>
</protein>
<dbReference type="InterPro" id="IPR013783">
    <property type="entry name" value="Ig-like_fold"/>
</dbReference>
<dbReference type="CDD" id="cd00146">
    <property type="entry name" value="PKD"/>
    <property type="match status" value="1"/>
</dbReference>
<keyword evidence="4" id="KW-1185">Reference proteome</keyword>
<dbReference type="Proteomes" id="UP000267187">
    <property type="component" value="Unassembled WGS sequence"/>
</dbReference>
<evidence type="ECO:0000259" key="2">
    <source>
        <dbReference type="PROSITE" id="PS50093"/>
    </source>
</evidence>
<name>A0A3M0AD99_9GAMM</name>
<dbReference type="Gene3D" id="2.60.120.260">
    <property type="entry name" value="Galactose-binding domain-like"/>
    <property type="match status" value="2"/>
</dbReference>
<comment type="caution">
    <text evidence="3">The sequence shown here is derived from an EMBL/GenBank/DDBJ whole genome shotgun (WGS) entry which is preliminary data.</text>
</comment>
<sequence>MKLLKTIGTCSLLAALSMPSLAAFVDPSNTNIQYTGRWNFDNPSEPWVAWQGSSIKIRFDGTRLAGDFDPGDGTEQFRVIIDGVPSEPRLYMDPERAEYVLAEGLSPGIHTVELFKETFYNTNLTVYGFDLDGTILAPPARPDLRIEFFGDSNMDGTSNYSERDSGDSGTYYAFPAMVSRMLGAEMHLAAVGGAKLDGGQDNDVTSFIFSDDYYNQDASYRSGFDPHIIVVNAGANDVGAPVNKIKGRYKTVIADLRSVYGDAVHIVLMNAYGWDLNEPANYVDDVVAEVGGNLSALKYSWLWEQFHGSQWEHSGEAHMLVDHLESINPAWSRIQPNDFIDGFGRGGDVANGSFEHVAPFGGFGWRYFDGGVERIQNTAEAVDGDYYLRLEQGEEVHQPIDATGDQLPGATVGGESYAFTLSMRAATPGATAKISTHFQGQEIYTHDDDPSTFQETSFALTSEWADYTHYSTSAAGIWTVYSYIIAEAGTIEVDNVRMALVGNPPNNAAPTADFSSVVDQLSVSFTDTSSDSDGSVVAWNWDFGDGNSSTQQNPTHSYAVAGDYTVSLLVEDNEGTSASANQQLTVSDTTGGGEISASVWSQNLRRGRLTVQLNWSGAVGTNVEVYRDGSLRATTANDGNYKDTDSGVSGTSFTYQICEVGGSVCSNPLSVDF</sequence>
<reference evidence="3 4" key="1">
    <citation type="submission" date="2018-10" db="EMBL/GenBank/DDBJ databases">
        <title>Genomic Encyclopedia of Type Strains, Phase IV (KMG-IV): sequencing the most valuable type-strain genomes for metagenomic binning, comparative biology and taxonomic classification.</title>
        <authorList>
            <person name="Goeker M."/>
        </authorList>
    </citation>
    <scope>NUCLEOTIDE SEQUENCE [LARGE SCALE GENOMIC DNA]</scope>
    <source>
        <strain evidence="3 4">DSM 25080</strain>
    </source>
</reference>
<feature type="chain" id="PRO_5018211889" evidence="1">
    <location>
        <begin position="23"/>
        <end position="673"/>
    </location>
</feature>
<dbReference type="Pfam" id="PF17996">
    <property type="entry name" value="CE2_N"/>
    <property type="match status" value="1"/>
</dbReference>
<dbReference type="PANTHER" id="PTHR37834:SF2">
    <property type="entry name" value="ESTERASE, SGNH HYDROLASE-TYPE"/>
    <property type="match status" value="1"/>
</dbReference>
<dbReference type="Pfam" id="PF13472">
    <property type="entry name" value="Lipase_GDSL_2"/>
    <property type="match status" value="1"/>
</dbReference>
<dbReference type="OrthoDB" id="9801375at2"/>
<gene>
    <name evidence="3" type="ORF">DFR27_0456</name>
</gene>
<dbReference type="InterPro" id="IPR013830">
    <property type="entry name" value="SGNH_hydro"/>
</dbReference>
<dbReference type="EMBL" id="REFJ01000001">
    <property type="protein sequence ID" value="RMA82506.1"/>
    <property type="molecule type" value="Genomic_DNA"/>
</dbReference>
<dbReference type="AlphaFoldDB" id="A0A3M0AD99"/>
<dbReference type="SUPFAM" id="SSF52266">
    <property type="entry name" value="SGNH hydrolase"/>
    <property type="match status" value="1"/>
</dbReference>
<dbReference type="PROSITE" id="PS50093">
    <property type="entry name" value="PKD"/>
    <property type="match status" value="1"/>
</dbReference>
<dbReference type="RefSeq" id="WP_121875833.1">
    <property type="nucleotide sequence ID" value="NZ_REFJ01000001.1"/>
</dbReference>
<evidence type="ECO:0000313" key="3">
    <source>
        <dbReference type="EMBL" id="RMA82506.1"/>
    </source>
</evidence>